<gene>
    <name evidence="4" type="ORF">IPP15_17515</name>
</gene>
<evidence type="ECO:0000313" key="5">
    <source>
        <dbReference type="Proteomes" id="UP000808337"/>
    </source>
</evidence>
<reference evidence="4 5" key="1">
    <citation type="submission" date="2020-10" db="EMBL/GenBank/DDBJ databases">
        <title>Connecting structure to function with the recovery of over 1000 high-quality activated sludge metagenome-assembled genomes encoding full-length rRNA genes using long-read sequencing.</title>
        <authorList>
            <person name="Singleton C.M."/>
            <person name="Petriglieri F."/>
            <person name="Kristensen J.M."/>
            <person name="Kirkegaard R.H."/>
            <person name="Michaelsen T.Y."/>
            <person name="Andersen M.H."/>
            <person name="Karst S.M."/>
            <person name="Dueholm M.S."/>
            <person name="Nielsen P.H."/>
            <person name="Albertsen M."/>
        </authorList>
    </citation>
    <scope>NUCLEOTIDE SEQUENCE [LARGE SCALE GENOMIC DNA]</scope>
    <source>
        <strain evidence="4">Ribe_18-Q3-R11-54_MAXAC.273</strain>
    </source>
</reference>
<accession>A0A9D7SYS1</accession>
<evidence type="ECO:0000259" key="3">
    <source>
        <dbReference type="Pfam" id="PF03061"/>
    </source>
</evidence>
<feature type="domain" description="Thioesterase" evidence="3">
    <location>
        <begin position="1"/>
        <end position="85"/>
    </location>
</feature>
<dbReference type="CDD" id="cd00586">
    <property type="entry name" value="4HBT"/>
    <property type="match status" value="1"/>
</dbReference>
<dbReference type="InterPro" id="IPR006684">
    <property type="entry name" value="YbgC/YbaW"/>
</dbReference>
<evidence type="ECO:0000313" key="4">
    <source>
        <dbReference type="EMBL" id="MBK9984140.1"/>
    </source>
</evidence>
<evidence type="ECO:0000256" key="1">
    <source>
        <dbReference type="ARBA" id="ARBA00005953"/>
    </source>
</evidence>
<dbReference type="AlphaFoldDB" id="A0A9D7SYS1"/>
<name>A0A9D7SYS1_9BACT</name>
<dbReference type="InterPro" id="IPR006683">
    <property type="entry name" value="Thioestr_dom"/>
</dbReference>
<evidence type="ECO:0000256" key="2">
    <source>
        <dbReference type="ARBA" id="ARBA00022801"/>
    </source>
</evidence>
<dbReference type="InterPro" id="IPR050563">
    <property type="entry name" value="4-hydroxybenzoyl-CoA_TE"/>
</dbReference>
<dbReference type="PIRSF" id="PIRSF003230">
    <property type="entry name" value="YbgC"/>
    <property type="match status" value="1"/>
</dbReference>
<comment type="caution">
    <text evidence="4">The sequence shown here is derived from an EMBL/GenBank/DDBJ whole genome shotgun (WGS) entry which is preliminary data.</text>
</comment>
<dbReference type="PANTHER" id="PTHR31793">
    <property type="entry name" value="4-HYDROXYBENZOYL-COA THIOESTERASE FAMILY MEMBER"/>
    <property type="match status" value="1"/>
</dbReference>
<comment type="similarity">
    <text evidence="1">Belongs to the 4-hydroxybenzoyl-CoA thioesterase family.</text>
</comment>
<dbReference type="Pfam" id="PF03061">
    <property type="entry name" value="4HBT"/>
    <property type="match status" value="1"/>
</dbReference>
<dbReference type="SUPFAM" id="SSF54637">
    <property type="entry name" value="Thioesterase/thiol ester dehydrase-isomerase"/>
    <property type="match status" value="1"/>
</dbReference>
<protein>
    <submittedName>
        <fullName evidence="4">Acyl-CoA thioesterase</fullName>
    </submittedName>
</protein>
<proteinExistence type="inferred from homology"/>
<dbReference type="GO" id="GO:0047617">
    <property type="term" value="F:fatty acyl-CoA hydrolase activity"/>
    <property type="evidence" value="ECO:0007669"/>
    <property type="project" value="TreeGrafter"/>
</dbReference>
<dbReference type="EMBL" id="JADKGY010000029">
    <property type="protein sequence ID" value="MBK9984140.1"/>
    <property type="molecule type" value="Genomic_DNA"/>
</dbReference>
<dbReference type="Proteomes" id="UP000808337">
    <property type="component" value="Unassembled WGS sequence"/>
</dbReference>
<keyword evidence="2" id="KW-0378">Hydrolase</keyword>
<sequence length="118" mass="13920">MGFVYYGIYAQYYEVGRVEAMRDAGILYAHLEKEHNIWMPVMNMQVRFLRPARYDDLLTIRTTVPSLPDRDIRFRYEIRNESGLLLNGAVVQLCFLDATTQKRIDAPDFIKESLKSYF</sequence>
<dbReference type="PANTHER" id="PTHR31793:SF27">
    <property type="entry name" value="NOVEL THIOESTERASE SUPERFAMILY DOMAIN AND SAPOSIN A-TYPE DOMAIN CONTAINING PROTEIN (0610012H03RIK)"/>
    <property type="match status" value="1"/>
</dbReference>
<dbReference type="InterPro" id="IPR029069">
    <property type="entry name" value="HotDog_dom_sf"/>
</dbReference>
<organism evidence="4 5">
    <name type="scientific">Candidatus Opimibacter skivensis</name>
    <dbReference type="NCBI Taxonomy" id="2982028"/>
    <lineage>
        <taxon>Bacteria</taxon>
        <taxon>Pseudomonadati</taxon>
        <taxon>Bacteroidota</taxon>
        <taxon>Saprospiria</taxon>
        <taxon>Saprospirales</taxon>
        <taxon>Saprospiraceae</taxon>
        <taxon>Candidatus Opimibacter</taxon>
    </lineage>
</organism>
<dbReference type="Gene3D" id="3.10.129.10">
    <property type="entry name" value="Hotdog Thioesterase"/>
    <property type="match status" value="1"/>
</dbReference>